<reference evidence="2" key="2">
    <citation type="submission" date="2014-07" db="EMBL/GenBank/DDBJ databases">
        <authorList>
            <person name="Hull J."/>
        </authorList>
    </citation>
    <scope>NUCLEOTIDE SEQUENCE</scope>
</reference>
<organism evidence="2">
    <name type="scientific">Lygus hesperus</name>
    <name type="common">Western plant bug</name>
    <dbReference type="NCBI Taxonomy" id="30085"/>
    <lineage>
        <taxon>Eukaryota</taxon>
        <taxon>Metazoa</taxon>
        <taxon>Ecdysozoa</taxon>
        <taxon>Arthropoda</taxon>
        <taxon>Hexapoda</taxon>
        <taxon>Insecta</taxon>
        <taxon>Pterygota</taxon>
        <taxon>Neoptera</taxon>
        <taxon>Paraneoptera</taxon>
        <taxon>Hemiptera</taxon>
        <taxon>Heteroptera</taxon>
        <taxon>Panheteroptera</taxon>
        <taxon>Cimicomorpha</taxon>
        <taxon>Miridae</taxon>
        <taxon>Mirini</taxon>
        <taxon>Lygus</taxon>
    </lineage>
</organism>
<gene>
    <name evidence="2" type="primary">topB</name>
    <name evidence="2" type="ORF">CM83_15844</name>
</gene>
<reference evidence="2" key="1">
    <citation type="journal article" date="2014" name="PLoS ONE">
        <title>Transcriptome-Based Identification of ABC Transporters in the Western Tarnished Plant Bug Lygus hesperus.</title>
        <authorList>
            <person name="Hull J.J."/>
            <person name="Chaney K."/>
            <person name="Geib S.M."/>
            <person name="Fabrick J.A."/>
            <person name="Brent C.S."/>
            <person name="Walsh D."/>
            <person name="Lavine L.C."/>
        </authorList>
    </citation>
    <scope>NUCLEOTIDE SEQUENCE</scope>
</reference>
<feature type="compositionally biased region" description="Low complexity" evidence="1">
    <location>
        <begin position="28"/>
        <end position="38"/>
    </location>
</feature>
<dbReference type="EMBL" id="GBHO01023110">
    <property type="protein sequence ID" value="JAG20494.1"/>
    <property type="molecule type" value="Transcribed_RNA"/>
</dbReference>
<dbReference type="AlphaFoldDB" id="A0A0A9XKJ5"/>
<feature type="region of interest" description="Disordered" evidence="1">
    <location>
        <begin position="25"/>
        <end position="50"/>
    </location>
</feature>
<keyword evidence="2" id="KW-0413">Isomerase</keyword>
<proteinExistence type="predicted"/>
<dbReference type="GO" id="GO:0016853">
    <property type="term" value="F:isomerase activity"/>
    <property type="evidence" value="ECO:0007669"/>
    <property type="project" value="UniProtKB-KW"/>
</dbReference>
<accession>A0A0A9XKJ5</accession>
<sequence length="135" mass="14624">MLPDLDHDGRDSLGFHLNEQRSFDEAYGSDGASSSGGSPQVFTEGDKEGKNTNESLLSAIDMLCDDLFYCKKTVLVSFARTRGVGYFANKADLVSQIITAAHEEAHGESKDLSITKRVLGDVFSEDVRTSGLRSA</sequence>
<evidence type="ECO:0000256" key="1">
    <source>
        <dbReference type="SAM" id="MobiDB-lite"/>
    </source>
</evidence>
<evidence type="ECO:0000313" key="2">
    <source>
        <dbReference type="EMBL" id="JAG20494.1"/>
    </source>
</evidence>
<protein>
    <submittedName>
        <fullName evidence="2">DNA topoisomerase 3</fullName>
    </submittedName>
</protein>
<name>A0A0A9XKJ5_LYGHE</name>